<evidence type="ECO:0000256" key="17">
    <source>
        <dbReference type="RuleBase" id="RU003403"/>
    </source>
</evidence>
<dbReference type="PANTHER" id="PTHR46552">
    <property type="entry name" value="NADH-UBIQUINONE OXIDOREDUCTASE CHAIN 2"/>
    <property type="match status" value="1"/>
</dbReference>
<keyword evidence="14 17" id="KW-0496">Mitochondrion</keyword>
<evidence type="ECO:0000256" key="5">
    <source>
        <dbReference type="ARBA" id="ARBA00022448"/>
    </source>
</evidence>
<evidence type="ECO:0000256" key="16">
    <source>
        <dbReference type="ARBA" id="ARBA00049551"/>
    </source>
</evidence>
<evidence type="ECO:0000256" key="13">
    <source>
        <dbReference type="ARBA" id="ARBA00023075"/>
    </source>
</evidence>
<keyword evidence="9 17" id="KW-1278">Translocase</keyword>
<evidence type="ECO:0000256" key="9">
    <source>
        <dbReference type="ARBA" id="ARBA00022967"/>
    </source>
</evidence>
<comment type="subcellular location">
    <subcellularLocation>
        <location evidence="1 17">Mitochondrion inner membrane</location>
        <topology evidence="1 17">Multi-pass membrane protein</topology>
    </subcellularLocation>
</comment>
<keyword evidence="6 17" id="KW-0679">Respiratory chain</keyword>
<evidence type="ECO:0000259" key="19">
    <source>
        <dbReference type="Pfam" id="PF06444"/>
    </source>
</evidence>
<dbReference type="AlphaFoldDB" id="G9HTK9"/>
<evidence type="ECO:0000256" key="6">
    <source>
        <dbReference type="ARBA" id="ARBA00022660"/>
    </source>
</evidence>
<dbReference type="GO" id="GO:0008137">
    <property type="term" value="F:NADH dehydrogenase (ubiquinone) activity"/>
    <property type="evidence" value="ECO:0007669"/>
    <property type="project" value="UniProtKB-EC"/>
</dbReference>
<dbReference type="PRINTS" id="PR01436">
    <property type="entry name" value="NADHDHGNASE2"/>
</dbReference>
<dbReference type="Pfam" id="PF00361">
    <property type="entry name" value="Proton_antipo_M"/>
    <property type="match status" value="1"/>
</dbReference>
<evidence type="ECO:0000256" key="15">
    <source>
        <dbReference type="ARBA" id="ARBA00023136"/>
    </source>
</evidence>
<evidence type="ECO:0000256" key="14">
    <source>
        <dbReference type="ARBA" id="ARBA00023128"/>
    </source>
</evidence>
<dbReference type="GO" id="GO:0006120">
    <property type="term" value="P:mitochondrial electron transport, NADH to ubiquinone"/>
    <property type="evidence" value="ECO:0007669"/>
    <property type="project" value="InterPro"/>
</dbReference>
<geneLocation type="mitochondrion" evidence="20"/>
<dbReference type="Pfam" id="PF06444">
    <property type="entry name" value="NADH_dehy_S2_C"/>
    <property type="match status" value="1"/>
</dbReference>
<accession>G9HTK9</accession>
<organism evidence="20">
    <name type="scientific">Gehyra mutilata</name>
    <name type="common">stump-toed gecko</name>
    <dbReference type="NCBI Taxonomy" id="146909"/>
    <lineage>
        <taxon>Eukaryota</taxon>
        <taxon>Metazoa</taxon>
        <taxon>Chordata</taxon>
        <taxon>Craniata</taxon>
        <taxon>Vertebrata</taxon>
        <taxon>Euteleostomi</taxon>
        <taxon>Lepidosauria</taxon>
        <taxon>Squamata</taxon>
        <taxon>Bifurcata</taxon>
        <taxon>Gekkota</taxon>
        <taxon>Gekkonidae</taxon>
        <taxon>Gekkoninae</taxon>
        <taxon>Gehyra</taxon>
    </lineage>
</organism>
<keyword evidence="10 17" id="KW-0249">Electron transport</keyword>
<dbReference type="InterPro" id="IPR050175">
    <property type="entry name" value="Complex_I_Subunit_2"/>
</dbReference>
<keyword evidence="7 17" id="KW-0812">Transmembrane</keyword>
<evidence type="ECO:0000256" key="8">
    <source>
        <dbReference type="ARBA" id="ARBA00022792"/>
    </source>
</evidence>
<dbReference type="GO" id="GO:0005743">
    <property type="term" value="C:mitochondrial inner membrane"/>
    <property type="evidence" value="ECO:0007669"/>
    <property type="project" value="UniProtKB-SubCell"/>
</dbReference>
<feature type="transmembrane region" description="Helical" evidence="17">
    <location>
        <begin position="153"/>
        <end position="171"/>
    </location>
</feature>
<keyword evidence="5" id="KW-0813">Transport</keyword>
<evidence type="ECO:0000256" key="3">
    <source>
        <dbReference type="ARBA" id="ARBA00012944"/>
    </source>
</evidence>
<feature type="transmembrane region" description="Helical" evidence="17">
    <location>
        <begin position="324"/>
        <end position="343"/>
    </location>
</feature>
<evidence type="ECO:0000256" key="7">
    <source>
        <dbReference type="ARBA" id="ARBA00022692"/>
    </source>
</evidence>
<dbReference type="EC" id="7.1.1.2" evidence="3 17"/>
<feature type="domain" description="NADH dehydrogenase subunit 2 C-terminal" evidence="19">
    <location>
        <begin position="290"/>
        <end position="343"/>
    </location>
</feature>
<keyword evidence="15 17" id="KW-0472">Membrane</keyword>
<evidence type="ECO:0000256" key="11">
    <source>
        <dbReference type="ARBA" id="ARBA00022989"/>
    </source>
</evidence>
<comment type="catalytic activity">
    <reaction evidence="16 17">
        <text>a ubiquinone + NADH + 5 H(+)(in) = a ubiquinol + NAD(+) + 4 H(+)(out)</text>
        <dbReference type="Rhea" id="RHEA:29091"/>
        <dbReference type="Rhea" id="RHEA-COMP:9565"/>
        <dbReference type="Rhea" id="RHEA-COMP:9566"/>
        <dbReference type="ChEBI" id="CHEBI:15378"/>
        <dbReference type="ChEBI" id="CHEBI:16389"/>
        <dbReference type="ChEBI" id="CHEBI:17976"/>
        <dbReference type="ChEBI" id="CHEBI:57540"/>
        <dbReference type="ChEBI" id="CHEBI:57945"/>
        <dbReference type="EC" id="7.1.1.2"/>
    </reaction>
</comment>
<reference evidence="20" key="1">
    <citation type="journal article" date="2011" name="Zool. Scr.">
        <title>Phylogeny of a trans-Wallacean radiation (Squamata, Gekkonidae, Gehyra) supports a single early colonization of Australia.</title>
        <authorList>
            <person name="Heinicke M.P."/>
            <person name="Greenbaum E."/>
            <person name="Jackman T.R."/>
            <person name="Bauer A.M."/>
        </authorList>
    </citation>
    <scope>NUCLEOTIDE SEQUENCE</scope>
</reference>
<dbReference type="InterPro" id="IPR003917">
    <property type="entry name" value="NADH_UbQ_OxRdtase_chain2"/>
</dbReference>
<evidence type="ECO:0000256" key="1">
    <source>
        <dbReference type="ARBA" id="ARBA00004448"/>
    </source>
</evidence>
<dbReference type="InterPro" id="IPR010933">
    <property type="entry name" value="NADH_DH_su2_C"/>
</dbReference>
<comment type="function">
    <text evidence="17">Core subunit of the mitochondrial membrane respiratory chain NADH dehydrogenase (Complex I) which catalyzes electron transfer from NADH through the respiratory chain, using ubiquinone as an electron acceptor. Essential for the catalytic activity and assembly of complex I.</text>
</comment>
<feature type="transmembrane region" description="Helical" evidence="17">
    <location>
        <begin position="57"/>
        <end position="79"/>
    </location>
</feature>
<gene>
    <name evidence="20" type="primary">ND2</name>
</gene>
<keyword evidence="8 17" id="KW-0999">Mitochondrion inner membrane</keyword>
<evidence type="ECO:0000256" key="2">
    <source>
        <dbReference type="ARBA" id="ARBA00007012"/>
    </source>
</evidence>
<feature type="transmembrane region" description="Helical" evidence="17">
    <location>
        <begin position="233"/>
        <end position="254"/>
    </location>
</feature>
<proteinExistence type="inferred from homology"/>
<name>G9HTK9_9SAUR</name>
<feature type="domain" description="NADH:quinone oxidoreductase/Mrp antiporter transmembrane" evidence="18">
    <location>
        <begin position="23"/>
        <end position="281"/>
    </location>
</feature>
<evidence type="ECO:0000256" key="12">
    <source>
        <dbReference type="ARBA" id="ARBA00023027"/>
    </source>
</evidence>
<sequence length="346" mass="37677">MSPLIWSLLITSLSTSTIITMASHHWLLAWIGLELNTLSILPIIMKPHHPRAAEATIKYFLVQTLAATTILFASTMTAWQNGHWSITNSPPSITTATIAMAIMLKLGLTPTHLWYPDVLQGATLNTALLISTWQKIAPLSLLLMMHNALPHPLLSLVGLSSALVGGWGGLNQTQTRKIMAYSSIAHMGWITVALTTNPPITTLTLITYTAMTATMFSSLSASTTKTITHLGTTWTNSPMMTALTLLALLSLSGLPPLSGFMPKLLILNELTTKALLPLSTLLILASLPSLFFYTRLAYMTTLTTPPNTTSTEHKWRFKNTYTTTTMLITTATLLLLPLTSALYTTT</sequence>
<dbReference type="EMBL" id="JN393913">
    <property type="protein sequence ID" value="AEW46261.1"/>
    <property type="molecule type" value="Genomic_DNA"/>
</dbReference>
<dbReference type="InterPro" id="IPR001750">
    <property type="entry name" value="ND/Mrp_TM"/>
</dbReference>
<evidence type="ECO:0000256" key="10">
    <source>
        <dbReference type="ARBA" id="ARBA00022982"/>
    </source>
</evidence>
<keyword evidence="12 17" id="KW-0520">NAD</keyword>
<evidence type="ECO:0000256" key="4">
    <source>
        <dbReference type="ARBA" id="ARBA00021008"/>
    </source>
</evidence>
<feature type="transmembrane region" description="Helical" evidence="17">
    <location>
        <begin position="26"/>
        <end position="45"/>
    </location>
</feature>
<dbReference type="PANTHER" id="PTHR46552:SF1">
    <property type="entry name" value="NADH-UBIQUINONE OXIDOREDUCTASE CHAIN 2"/>
    <property type="match status" value="1"/>
</dbReference>
<comment type="similarity">
    <text evidence="2 17">Belongs to the complex I subunit 2 family.</text>
</comment>
<protein>
    <recommendedName>
        <fullName evidence="4 17">NADH-ubiquinone oxidoreductase chain 2</fullName>
        <ecNumber evidence="3 17">7.1.1.2</ecNumber>
    </recommendedName>
</protein>
<keyword evidence="11 17" id="KW-1133">Transmembrane helix</keyword>
<feature type="transmembrane region" description="Helical" evidence="17">
    <location>
        <begin position="274"/>
        <end position="293"/>
    </location>
</feature>
<evidence type="ECO:0000313" key="20">
    <source>
        <dbReference type="EMBL" id="AEW46261.1"/>
    </source>
</evidence>
<keyword evidence="13 17" id="KW-0830">Ubiquinone</keyword>
<evidence type="ECO:0000259" key="18">
    <source>
        <dbReference type="Pfam" id="PF00361"/>
    </source>
</evidence>
<feature type="transmembrane region" description="Helical" evidence="17">
    <location>
        <begin position="200"/>
        <end position="221"/>
    </location>
</feature>